<evidence type="ECO:0000256" key="4">
    <source>
        <dbReference type="ARBA" id="ARBA00022833"/>
    </source>
</evidence>
<dbReference type="GO" id="GO:0003677">
    <property type="term" value="F:DNA binding"/>
    <property type="evidence" value="ECO:0007669"/>
    <property type="project" value="UniProtKB-KW"/>
</dbReference>
<organism evidence="10 11">
    <name type="scientific">Papaver atlanticum</name>
    <dbReference type="NCBI Taxonomy" id="357466"/>
    <lineage>
        <taxon>Eukaryota</taxon>
        <taxon>Viridiplantae</taxon>
        <taxon>Streptophyta</taxon>
        <taxon>Embryophyta</taxon>
        <taxon>Tracheophyta</taxon>
        <taxon>Spermatophyta</taxon>
        <taxon>Magnoliopsida</taxon>
        <taxon>Ranunculales</taxon>
        <taxon>Papaveraceae</taxon>
        <taxon>Papaveroideae</taxon>
        <taxon>Papaver</taxon>
    </lineage>
</organism>
<dbReference type="Pfam" id="PF04937">
    <property type="entry name" value="DUF659"/>
    <property type="match status" value="1"/>
</dbReference>
<keyword evidence="6" id="KW-0539">Nucleus</keyword>
<evidence type="ECO:0000256" key="8">
    <source>
        <dbReference type="SAM" id="MobiDB-lite"/>
    </source>
</evidence>
<keyword evidence="5" id="KW-0238">DNA-binding</keyword>
<comment type="caution">
    <text evidence="10">The sequence shown here is derived from an EMBL/GenBank/DDBJ whole genome shotgun (WGS) entry which is preliminary data.</text>
</comment>
<dbReference type="PROSITE" id="PS50808">
    <property type="entry name" value="ZF_BED"/>
    <property type="match status" value="1"/>
</dbReference>
<protein>
    <recommendedName>
        <fullName evidence="9">BED-type domain-containing protein</fullName>
    </recommendedName>
</protein>
<dbReference type="PANTHER" id="PTHR32166:SF88">
    <property type="entry name" value="HAT TRANSPOSON SUPERFAMILY"/>
    <property type="match status" value="1"/>
</dbReference>
<accession>A0AAD4TG00</accession>
<keyword evidence="4" id="KW-0862">Zinc</keyword>
<evidence type="ECO:0000256" key="3">
    <source>
        <dbReference type="ARBA" id="ARBA00022771"/>
    </source>
</evidence>
<evidence type="ECO:0000256" key="6">
    <source>
        <dbReference type="ARBA" id="ARBA00023242"/>
    </source>
</evidence>
<feature type="domain" description="BED-type" evidence="9">
    <location>
        <begin position="15"/>
        <end position="73"/>
    </location>
</feature>
<dbReference type="Pfam" id="PF05699">
    <property type="entry name" value="Dimer_Tnp_hAT"/>
    <property type="match status" value="1"/>
</dbReference>
<sequence length="800" mass="90276">MGSTSQPIPVEISPLKQDPAWKHVQMFKDEGKVQLKCKYCLKLFKGGGIHRIKEHLANRKGNAPCCPRVPQDVKKQMLQSLEVIAVKSGKKQKDANGVKNLEQSELGILHVASQSNLNTGLQLHSPQNLVEQSPLGDLHVASRLNLNTGLQLHSPQNLVEQSPLGFITPQDEGMRSRASDKKKKGRVENSSSTLAPLPLDTCPPIVNDLNRVSTVDKDQVHMAIGRFLYDIGAPLDAVNSSYFQPMIDVIASKGLGLQATSYHDLRGWILKNSGEEMSGFLDRHKAAWGKTGCSILVDEWMTETGRTLINILVYCAEATVFLKTYDVSNIVTSVDALYELLKEVVEEVGVRNVVQVISDSTDHYIAAGKRLTETYPTMYWTPCAARPVNLILEDIGKIEWVNMILEHAKRVTRFIYNHGVILNMMRRYTGGMDLVQPSHTLSATDFTSLKTMVSLKDTLQGMVTSQEWVDCVLSKTPGGIAMIDIILSQSFWSSCSTLVLLTDPLVGVLRMVHSHERPSVGYILAGIYRAKEAIKRVLVEKKEYMLYWKIIDNRWDQLLQHPLHEASFFLNPKYYYSLKGDVHDKIPSGMLDCVERLVPDIKVQDKINREMIRYKNVAGDFGRNMAVRARHTLLPAEWWSTYAGDCPNLARLAIHILSQNCSATGCKRDPIPFEQIHKTRNRLEHQRLSDLVFIQYNLRLQQIKLQKDTEPGAMDPISLESCNFAQEWVAEKEEFFEEGDSNWAALKQPVGNTMPLEWVTQNVDQDIQDDLFEDLFAGFRYQDKGYGMGMGIDDDDDDDQ</sequence>
<evidence type="ECO:0000313" key="10">
    <source>
        <dbReference type="EMBL" id="KAI3955400.1"/>
    </source>
</evidence>
<name>A0AAD4TG00_9MAGN</name>
<proteinExistence type="predicted"/>
<keyword evidence="2" id="KW-0479">Metal-binding</keyword>
<dbReference type="GO" id="GO:0008270">
    <property type="term" value="F:zinc ion binding"/>
    <property type="evidence" value="ECO:0007669"/>
    <property type="project" value="UniProtKB-KW"/>
</dbReference>
<dbReference type="GO" id="GO:0046983">
    <property type="term" value="F:protein dimerization activity"/>
    <property type="evidence" value="ECO:0007669"/>
    <property type="project" value="InterPro"/>
</dbReference>
<evidence type="ECO:0000256" key="7">
    <source>
        <dbReference type="PROSITE-ProRule" id="PRU00027"/>
    </source>
</evidence>
<evidence type="ECO:0000256" key="1">
    <source>
        <dbReference type="ARBA" id="ARBA00004123"/>
    </source>
</evidence>
<dbReference type="Proteomes" id="UP001202328">
    <property type="component" value="Unassembled WGS sequence"/>
</dbReference>
<dbReference type="SUPFAM" id="SSF53098">
    <property type="entry name" value="Ribonuclease H-like"/>
    <property type="match status" value="1"/>
</dbReference>
<dbReference type="InterPro" id="IPR003656">
    <property type="entry name" value="Znf_BED"/>
</dbReference>
<dbReference type="InterPro" id="IPR008906">
    <property type="entry name" value="HATC_C_dom"/>
</dbReference>
<dbReference type="AlphaFoldDB" id="A0AAD4TG00"/>
<evidence type="ECO:0000313" key="11">
    <source>
        <dbReference type="Proteomes" id="UP001202328"/>
    </source>
</evidence>
<gene>
    <name evidence="10" type="ORF">MKW98_018501</name>
</gene>
<evidence type="ECO:0000259" key="9">
    <source>
        <dbReference type="PROSITE" id="PS50808"/>
    </source>
</evidence>
<keyword evidence="3 7" id="KW-0863">Zinc-finger</keyword>
<evidence type="ECO:0000256" key="5">
    <source>
        <dbReference type="ARBA" id="ARBA00023125"/>
    </source>
</evidence>
<comment type="subcellular location">
    <subcellularLocation>
        <location evidence="1">Nucleus</location>
    </subcellularLocation>
</comment>
<dbReference type="PANTHER" id="PTHR32166">
    <property type="entry name" value="OSJNBA0013A04.12 PROTEIN"/>
    <property type="match status" value="1"/>
</dbReference>
<evidence type="ECO:0000256" key="2">
    <source>
        <dbReference type="ARBA" id="ARBA00022723"/>
    </source>
</evidence>
<dbReference type="InterPro" id="IPR012337">
    <property type="entry name" value="RNaseH-like_sf"/>
</dbReference>
<dbReference type="InterPro" id="IPR007021">
    <property type="entry name" value="DUF659"/>
</dbReference>
<feature type="region of interest" description="Disordered" evidence="8">
    <location>
        <begin position="161"/>
        <end position="194"/>
    </location>
</feature>
<keyword evidence="11" id="KW-1185">Reference proteome</keyword>
<dbReference type="EMBL" id="JAJJMB010001752">
    <property type="protein sequence ID" value="KAI3955400.1"/>
    <property type="molecule type" value="Genomic_DNA"/>
</dbReference>
<reference evidence="10" key="1">
    <citation type="submission" date="2022-04" db="EMBL/GenBank/DDBJ databases">
        <title>A functionally conserved STORR gene fusion in Papaver species that diverged 16.8 million years ago.</title>
        <authorList>
            <person name="Catania T."/>
        </authorList>
    </citation>
    <scope>NUCLEOTIDE SEQUENCE</scope>
    <source>
        <strain evidence="10">S-188037</strain>
    </source>
</reference>
<dbReference type="GO" id="GO:0005634">
    <property type="term" value="C:nucleus"/>
    <property type="evidence" value="ECO:0007669"/>
    <property type="project" value="UniProtKB-SubCell"/>
</dbReference>